<protein>
    <submittedName>
        <fullName evidence="6">dTDP-4-amino-4,6-dideoxy-D-glucose transaminase</fullName>
        <ecNumber evidence="6">2.6.1.33</ecNumber>
    </submittedName>
</protein>
<evidence type="ECO:0000256" key="3">
    <source>
        <dbReference type="PIRSR" id="PIRSR000390-1"/>
    </source>
</evidence>
<dbReference type="InterPro" id="IPR000653">
    <property type="entry name" value="DegT/StrS_aminotransferase"/>
</dbReference>
<evidence type="ECO:0000256" key="2">
    <source>
        <dbReference type="ARBA" id="ARBA00037999"/>
    </source>
</evidence>
<keyword evidence="1 4" id="KW-0663">Pyridoxal phosphate</keyword>
<organism evidence="6">
    <name type="scientific">uncultured Desulfobacteraceae bacterium</name>
    <dbReference type="NCBI Taxonomy" id="218296"/>
    <lineage>
        <taxon>Bacteria</taxon>
        <taxon>Pseudomonadati</taxon>
        <taxon>Thermodesulfobacteriota</taxon>
        <taxon>Desulfobacteria</taxon>
        <taxon>Desulfobacterales</taxon>
        <taxon>Desulfobacteraceae</taxon>
        <taxon>environmental samples</taxon>
    </lineage>
</organism>
<dbReference type="CDD" id="cd00616">
    <property type="entry name" value="AHBA_syn"/>
    <property type="match status" value="1"/>
</dbReference>
<accession>A0A484HEU6</accession>
<proteinExistence type="inferred from homology"/>
<feature type="modified residue" description="N6-(pyridoxal phosphate)lysine" evidence="4">
    <location>
        <position position="190"/>
    </location>
</feature>
<gene>
    <name evidence="6" type="primary">vioA</name>
    <name evidence="6" type="ORF">EPICR_100073</name>
</gene>
<feature type="active site" description="Proton acceptor" evidence="3">
    <location>
        <position position="190"/>
    </location>
</feature>
<reference evidence="6" key="1">
    <citation type="submission" date="2019-01" db="EMBL/GenBank/DDBJ databases">
        <authorList>
            <consortium name="Genoscope - CEA"/>
            <person name="William W."/>
        </authorList>
    </citation>
    <scope>NUCLEOTIDE SEQUENCE</scope>
    <source>
        <strain evidence="6">CR-1</strain>
    </source>
</reference>
<dbReference type="PANTHER" id="PTHR30244">
    <property type="entry name" value="TRANSAMINASE"/>
    <property type="match status" value="1"/>
</dbReference>
<dbReference type="PIRSF" id="PIRSF000390">
    <property type="entry name" value="PLP_StrS"/>
    <property type="match status" value="1"/>
</dbReference>
<evidence type="ECO:0000313" key="6">
    <source>
        <dbReference type="EMBL" id="VEN73027.1"/>
    </source>
</evidence>
<dbReference type="Gene3D" id="3.40.640.10">
    <property type="entry name" value="Type I PLP-dependent aspartate aminotransferase-like (Major domain)"/>
    <property type="match status" value="1"/>
</dbReference>
<name>A0A484HEU6_9BACT</name>
<dbReference type="PANTHER" id="PTHR30244:SF9">
    <property type="entry name" value="PROTEIN RV3402C"/>
    <property type="match status" value="1"/>
</dbReference>
<dbReference type="GO" id="GO:0000271">
    <property type="term" value="P:polysaccharide biosynthetic process"/>
    <property type="evidence" value="ECO:0007669"/>
    <property type="project" value="TreeGrafter"/>
</dbReference>
<evidence type="ECO:0000256" key="4">
    <source>
        <dbReference type="PIRSR" id="PIRSR000390-2"/>
    </source>
</evidence>
<dbReference type="AlphaFoldDB" id="A0A484HEU6"/>
<keyword evidence="6" id="KW-0808">Transferase</keyword>
<dbReference type="GO" id="GO:0019179">
    <property type="term" value="F:dTDP-4-amino-4,6-dideoxy-D-glucose transaminase activity"/>
    <property type="evidence" value="ECO:0007669"/>
    <property type="project" value="UniProtKB-EC"/>
</dbReference>
<dbReference type="Pfam" id="PF01041">
    <property type="entry name" value="DegT_DnrJ_EryC1"/>
    <property type="match status" value="1"/>
</dbReference>
<dbReference type="InterPro" id="IPR015424">
    <property type="entry name" value="PyrdxlP-dep_Trfase"/>
</dbReference>
<dbReference type="Gene3D" id="3.90.1150.10">
    <property type="entry name" value="Aspartate Aminotransferase, domain 1"/>
    <property type="match status" value="1"/>
</dbReference>
<comment type="similarity">
    <text evidence="2 5">Belongs to the DegT/DnrJ/EryC1 family.</text>
</comment>
<evidence type="ECO:0000256" key="1">
    <source>
        <dbReference type="ARBA" id="ARBA00022898"/>
    </source>
</evidence>
<keyword evidence="6" id="KW-0032">Aminotransferase</keyword>
<dbReference type="InterPro" id="IPR015421">
    <property type="entry name" value="PyrdxlP-dep_Trfase_major"/>
</dbReference>
<dbReference type="GO" id="GO:0030170">
    <property type="term" value="F:pyridoxal phosphate binding"/>
    <property type="evidence" value="ECO:0007669"/>
    <property type="project" value="TreeGrafter"/>
</dbReference>
<dbReference type="InterPro" id="IPR015422">
    <property type="entry name" value="PyrdxlP-dep_Trfase_small"/>
</dbReference>
<dbReference type="EC" id="2.6.1.33" evidence="6"/>
<dbReference type="EMBL" id="CAACVI010000002">
    <property type="protein sequence ID" value="VEN73027.1"/>
    <property type="molecule type" value="Genomic_DNA"/>
</dbReference>
<evidence type="ECO:0000256" key="5">
    <source>
        <dbReference type="RuleBase" id="RU004508"/>
    </source>
</evidence>
<dbReference type="SUPFAM" id="SSF53383">
    <property type="entry name" value="PLP-dependent transferases"/>
    <property type="match status" value="1"/>
</dbReference>
<sequence length="390" mass="44169">MESKPLNHNPIFVTKPTLPPLDDFVGSLRQIWNSRRLTNNGTFHREFEKALARYLGAKHVSLFCNGTIALLTGLKALGVKGEIITTPFTFPAVPHAIEWSGCRPVFCDIEPETFTMDPDKIEPLINSKTRAIMPVHIYGHPCRVRRIKKIADAHHLKLLYDAAHAFGVKVGRTSIFNFGDLSMASFHATKIFNTAEGGALITDDGRLKKEMDCFKNFAFENEISVKGHGINGKMNEIQAALGLLQLQHIDEQIKKSRLVACRYRKGLADVSGIKFPDDMKDVAHNYSYFPVLVNEAEYGLSRDGLCHHLRNHHIYARRYFYPLVSRFPFYHRLPGAKESNLPVAEKISGRVLCLPLYPDLDFGAVDRIVNTIKHKPRQSKKTNCEHRNEP</sequence>